<feature type="region of interest" description="Disordered" evidence="1">
    <location>
        <begin position="37"/>
        <end position="60"/>
    </location>
</feature>
<sequence>MVFNSELAADKQNLVFTTQISVCETSDDMNTPNWEDLAKEESSCKQPLNNDEIRLRQLDD</sequence>
<evidence type="ECO:0000256" key="1">
    <source>
        <dbReference type="SAM" id="MobiDB-lite"/>
    </source>
</evidence>
<proteinExistence type="predicted"/>
<gene>
    <name evidence="2" type="primary">ORF155238</name>
</gene>
<accession>A0A0B7B319</accession>
<feature type="compositionally biased region" description="Basic and acidic residues" evidence="1">
    <location>
        <begin position="51"/>
        <end position="60"/>
    </location>
</feature>
<protein>
    <submittedName>
        <fullName evidence="2">Uncharacterized protein</fullName>
    </submittedName>
</protein>
<dbReference type="EMBL" id="HACG01039831">
    <property type="protein sequence ID" value="CEK86696.1"/>
    <property type="molecule type" value="Transcribed_RNA"/>
</dbReference>
<reference evidence="2" key="1">
    <citation type="submission" date="2014-12" db="EMBL/GenBank/DDBJ databases">
        <title>Insight into the proteome of Arion vulgaris.</title>
        <authorList>
            <person name="Aradska J."/>
            <person name="Bulat T."/>
            <person name="Smidak R."/>
            <person name="Sarate P."/>
            <person name="Gangsoo J."/>
            <person name="Sialana F."/>
            <person name="Bilban M."/>
            <person name="Lubec G."/>
        </authorList>
    </citation>
    <scope>NUCLEOTIDE SEQUENCE</scope>
    <source>
        <tissue evidence="2">Skin</tissue>
    </source>
</reference>
<organism evidence="2">
    <name type="scientific">Arion vulgaris</name>
    <dbReference type="NCBI Taxonomy" id="1028688"/>
    <lineage>
        <taxon>Eukaryota</taxon>
        <taxon>Metazoa</taxon>
        <taxon>Spiralia</taxon>
        <taxon>Lophotrochozoa</taxon>
        <taxon>Mollusca</taxon>
        <taxon>Gastropoda</taxon>
        <taxon>Heterobranchia</taxon>
        <taxon>Euthyneura</taxon>
        <taxon>Panpulmonata</taxon>
        <taxon>Eupulmonata</taxon>
        <taxon>Stylommatophora</taxon>
        <taxon>Helicina</taxon>
        <taxon>Arionoidea</taxon>
        <taxon>Arionidae</taxon>
        <taxon>Arion</taxon>
    </lineage>
</organism>
<name>A0A0B7B319_9EUPU</name>
<evidence type="ECO:0000313" key="2">
    <source>
        <dbReference type="EMBL" id="CEK86696.1"/>
    </source>
</evidence>
<dbReference type="AlphaFoldDB" id="A0A0B7B319"/>